<evidence type="ECO:0000256" key="1">
    <source>
        <dbReference type="SAM" id="MobiDB-lite"/>
    </source>
</evidence>
<evidence type="ECO:0000313" key="3">
    <source>
        <dbReference type="Proteomes" id="UP001302602"/>
    </source>
</evidence>
<evidence type="ECO:0000313" key="2">
    <source>
        <dbReference type="EMBL" id="KAK4120152.1"/>
    </source>
</evidence>
<sequence>VGATAGTAAAAAIAYGRDRHAPSSQAPMRQTGHLQPVVPPAAARRERDSNRVSVFTNDSMTSAGFTPSPVSPISPTNLLSPGTVRTSRPVQEPPDPRITAAANAHVSRGSVSSISTGSAISAALAPGQMAWPMPPGTPPAIRHPDGPHYLNFQQTGETVVRINQPPRSNR</sequence>
<dbReference type="AlphaFoldDB" id="A0AAN6TSY5"/>
<organism evidence="2 3">
    <name type="scientific">Parathielavia appendiculata</name>
    <dbReference type="NCBI Taxonomy" id="2587402"/>
    <lineage>
        <taxon>Eukaryota</taxon>
        <taxon>Fungi</taxon>
        <taxon>Dikarya</taxon>
        <taxon>Ascomycota</taxon>
        <taxon>Pezizomycotina</taxon>
        <taxon>Sordariomycetes</taxon>
        <taxon>Sordariomycetidae</taxon>
        <taxon>Sordariales</taxon>
        <taxon>Chaetomiaceae</taxon>
        <taxon>Parathielavia</taxon>
    </lineage>
</organism>
<feature type="non-terminal residue" evidence="2">
    <location>
        <position position="1"/>
    </location>
</feature>
<reference evidence="2" key="1">
    <citation type="journal article" date="2023" name="Mol. Phylogenet. Evol.">
        <title>Genome-scale phylogeny and comparative genomics of the fungal order Sordariales.</title>
        <authorList>
            <person name="Hensen N."/>
            <person name="Bonometti L."/>
            <person name="Westerberg I."/>
            <person name="Brannstrom I.O."/>
            <person name="Guillou S."/>
            <person name="Cros-Aarteil S."/>
            <person name="Calhoun S."/>
            <person name="Haridas S."/>
            <person name="Kuo A."/>
            <person name="Mondo S."/>
            <person name="Pangilinan J."/>
            <person name="Riley R."/>
            <person name="LaButti K."/>
            <person name="Andreopoulos B."/>
            <person name="Lipzen A."/>
            <person name="Chen C."/>
            <person name="Yan M."/>
            <person name="Daum C."/>
            <person name="Ng V."/>
            <person name="Clum A."/>
            <person name="Steindorff A."/>
            <person name="Ohm R.A."/>
            <person name="Martin F."/>
            <person name="Silar P."/>
            <person name="Natvig D.O."/>
            <person name="Lalanne C."/>
            <person name="Gautier V."/>
            <person name="Ament-Velasquez S.L."/>
            <person name="Kruys A."/>
            <person name="Hutchinson M.I."/>
            <person name="Powell A.J."/>
            <person name="Barry K."/>
            <person name="Miller A.N."/>
            <person name="Grigoriev I.V."/>
            <person name="Debuchy R."/>
            <person name="Gladieux P."/>
            <person name="Hiltunen Thoren M."/>
            <person name="Johannesson H."/>
        </authorList>
    </citation>
    <scope>NUCLEOTIDE SEQUENCE</scope>
    <source>
        <strain evidence="2">CBS 731.68</strain>
    </source>
</reference>
<feature type="compositionally biased region" description="Polar residues" evidence="1">
    <location>
        <begin position="71"/>
        <end position="89"/>
    </location>
</feature>
<dbReference type="RefSeq" id="XP_062643924.1">
    <property type="nucleotide sequence ID" value="XM_062787836.1"/>
</dbReference>
<comment type="caution">
    <text evidence="2">The sequence shown here is derived from an EMBL/GenBank/DDBJ whole genome shotgun (WGS) entry which is preliminary data.</text>
</comment>
<dbReference type="Proteomes" id="UP001302602">
    <property type="component" value="Unassembled WGS sequence"/>
</dbReference>
<gene>
    <name evidence="2" type="ORF">N657DRAFT_542800</name>
</gene>
<accession>A0AAN6TSY5</accession>
<feature type="non-terminal residue" evidence="2">
    <location>
        <position position="170"/>
    </location>
</feature>
<feature type="region of interest" description="Disordered" evidence="1">
    <location>
        <begin position="127"/>
        <end position="170"/>
    </location>
</feature>
<feature type="region of interest" description="Disordered" evidence="1">
    <location>
        <begin position="16"/>
        <end position="97"/>
    </location>
</feature>
<protein>
    <submittedName>
        <fullName evidence="2">Uncharacterized protein</fullName>
    </submittedName>
</protein>
<dbReference type="GeneID" id="87824606"/>
<dbReference type="EMBL" id="MU853241">
    <property type="protein sequence ID" value="KAK4120152.1"/>
    <property type="molecule type" value="Genomic_DNA"/>
</dbReference>
<proteinExistence type="predicted"/>
<keyword evidence="3" id="KW-1185">Reference proteome</keyword>
<name>A0AAN6TSY5_9PEZI</name>
<reference evidence="2" key="2">
    <citation type="submission" date="2023-05" db="EMBL/GenBank/DDBJ databases">
        <authorList>
            <consortium name="Lawrence Berkeley National Laboratory"/>
            <person name="Steindorff A."/>
            <person name="Hensen N."/>
            <person name="Bonometti L."/>
            <person name="Westerberg I."/>
            <person name="Brannstrom I.O."/>
            <person name="Guillou S."/>
            <person name="Cros-Aarteil S."/>
            <person name="Calhoun S."/>
            <person name="Haridas S."/>
            <person name="Kuo A."/>
            <person name="Mondo S."/>
            <person name="Pangilinan J."/>
            <person name="Riley R."/>
            <person name="Labutti K."/>
            <person name="Andreopoulos B."/>
            <person name="Lipzen A."/>
            <person name="Chen C."/>
            <person name="Yanf M."/>
            <person name="Daum C."/>
            <person name="Ng V."/>
            <person name="Clum A."/>
            <person name="Ohm R."/>
            <person name="Martin F."/>
            <person name="Silar P."/>
            <person name="Natvig D."/>
            <person name="Lalanne C."/>
            <person name="Gautier V."/>
            <person name="Ament-Velasquez S.L."/>
            <person name="Kruys A."/>
            <person name="Hutchinson M.I."/>
            <person name="Powell A.J."/>
            <person name="Barry K."/>
            <person name="Miller A.N."/>
            <person name="Grigoriev I.V."/>
            <person name="Debuchy R."/>
            <person name="Gladieux P."/>
            <person name="Thoren M.H."/>
            <person name="Johannesson H."/>
        </authorList>
    </citation>
    <scope>NUCLEOTIDE SEQUENCE</scope>
    <source>
        <strain evidence="2">CBS 731.68</strain>
    </source>
</reference>
<feature type="compositionally biased region" description="Polar residues" evidence="1">
    <location>
        <begin position="51"/>
        <end position="65"/>
    </location>
</feature>